<gene>
    <name evidence="3" type="ORF">L345_11863</name>
</gene>
<accession>V8NJC8</accession>
<name>V8NJC8_OPHHA</name>
<dbReference type="InterPro" id="IPR056024">
    <property type="entry name" value="DUF7605"/>
</dbReference>
<feature type="non-terminal residue" evidence="3">
    <location>
        <position position="1"/>
    </location>
</feature>
<sequence length="455" mass="49383">MDEGDSAGEQQPVNLEVFTVSSTEYLKLGGKLLCNGQPHVFHDIKDTGRLAEELGVERTPLPPSLPPEIPALKKFAMDTALKHSMVATEKVIRDVARVLSQMVNYLNGQRMEGVLRASSQDLRRAFEALLLGSLQNGAERAKQLSEAIAKGWGSPVAGYPHVTYRAICNHRGVYTSPRYQSVDFNKELAQPILQVISVAWSEVFSSRLASSIEGFTAALLDQLSSFFRGLKKKLHQHRPVAEALRAIHAQQMEAARARLLNFTLDQTSFITRKQRTISRLLIPTIQAGMEPAYAACCQLSGPGYFRRMKEEMEKFIHLQRDAIFDSAVEKIWQQLELLQRGGPRPDQAARVPAAQGASLLLSLPAVHPLQLADCGPGAGHVHQDAVRAATEAGPEEQGDPSRCGQSAGVKPTSHSAALLGSRSPEGAFRPGSPPCPASSGPEPTRKDAGSLQASP</sequence>
<keyword evidence="4" id="KW-1185">Reference proteome</keyword>
<evidence type="ECO:0000313" key="4">
    <source>
        <dbReference type="Proteomes" id="UP000018936"/>
    </source>
</evidence>
<evidence type="ECO:0000256" key="1">
    <source>
        <dbReference type="SAM" id="MobiDB-lite"/>
    </source>
</evidence>
<dbReference type="EMBL" id="AZIM01003288">
    <property type="protein sequence ID" value="ETE62384.1"/>
    <property type="molecule type" value="Genomic_DNA"/>
</dbReference>
<feature type="domain" description="DUF7605" evidence="2">
    <location>
        <begin position="149"/>
        <end position="317"/>
    </location>
</feature>
<dbReference type="AlphaFoldDB" id="V8NJC8"/>
<dbReference type="PANTHER" id="PTHR36681">
    <property type="entry name" value="NUCLEAR GTPASE, GERMINAL CENTER-ASSOCIATED, TANDEM DUPLICATE 3"/>
    <property type="match status" value="1"/>
</dbReference>
<dbReference type="Pfam" id="PF24564">
    <property type="entry name" value="DUF7605"/>
    <property type="match status" value="1"/>
</dbReference>
<evidence type="ECO:0000259" key="2">
    <source>
        <dbReference type="Pfam" id="PF24564"/>
    </source>
</evidence>
<dbReference type="OrthoDB" id="3598281at2759"/>
<organism evidence="3 4">
    <name type="scientific">Ophiophagus hannah</name>
    <name type="common">King cobra</name>
    <name type="synonym">Naja hannah</name>
    <dbReference type="NCBI Taxonomy" id="8665"/>
    <lineage>
        <taxon>Eukaryota</taxon>
        <taxon>Metazoa</taxon>
        <taxon>Chordata</taxon>
        <taxon>Craniata</taxon>
        <taxon>Vertebrata</taxon>
        <taxon>Euteleostomi</taxon>
        <taxon>Lepidosauria</taxon>
        <taxon>Squamata</taxon>
        <taxon>Bifurcata</taxon>
        <taxon>Unidentata</taxon>
        <taxon>Episquamata</taxon>
        <taxon>Toxicofera</taxon>
        <taxon>Serpentes</taxon>
        <taxon>Colubroidea</taxon>
        <taxon>Elapidae</taxon>
        <taxon>Elapinae</taxon>
        <taxon>Ophiophagus</taxon>
    </lineage>
</organism>
<proteinExistence type="predicted"/>
<dbReference type="PANTHER" id="PTHR36681:SF3">
    <property type="entry name" value="NUCLEAR GTPASE, GERMINAL CENTER-ASSOCIATED, TANDEM DUPLICATE 3"/>
    <property type="match status" value="1"/>
</dbReference>
<protein>
    <submittedName>
        <fullName evidence="3">GTPase SLIP-GC</fullName>
    </submittedName>
</protein>
<dbReference type="Proteomes" id="UP000018936">
    <property type="component" value="Unassembled WGS sequence"/>
</dbReference>
<reference evidence="3 4" key="1">
    <citation type="journal article" date="2013" name="Proc. Natl. Acad. Sci. U.S.A.">
        <title>The king cobra genome reveals dynamic gene evolution and adaptation in the snake venom system.</title>
        <authorList>
            <person name="Vonk F.J."/>
            <person name="Casewell N.R."/>
            <person name="Henkel C.V."/>
            <person name="Heimberg A.M."/>
            <person name="Jansen H.J."/>
            <person name="McCleary R.J."/>
            <person name="Kerkkamp H.M."/>
            <person name="Vos R.A."/>
            <person name="Guerreiro I."/>
            <person name="Calvete J.J."/>
            <person name="Wuster W."/>
            <person name="Woods A.E."/>
            <person name="Logan J.M."/>
            <person name="Harrison R.A."/>
            <person name="Castoe T.A."/>
            <person name="de Koning A.P."/>
            <person name="Pollock D.D."/>
            <person name="Yandell M."/>
            <person name="Calderon D."/>
            <person name="Renjifo C."/>
            <person name="Currier R.B."/>
            <person name="Salgado D."/>
            <person name="Pla D."/>
            <person name="Sanz L."/>
            <person name="Hyder A.S."/>
            <person name="Ribeiro J.M."/>
            <person name="Arntzen J.W."/>
            <person name="van den Thillart G.E."/>
            <person name="Boetzer M."/>
            <person name="Pirovano W."/>
            <person name="Dirks R.P."/>
            <person name="Spaink H.P."/>
            <person name="Duboule D."/>
            <person name="McGlinn E."/>
            <person name="Kini R.M."/>
            <person name="Richardson M.K."/>
        </authorList>
    </citation>
    <scope>NUCLEOTIDE SEQUENCE</scope>
    <source>
        <tissue evidence="3">Blood</tissue>
    </source>
</reference>
<evidence type="ECO:0000313" key="3">
    <source>
        <dbReference type="EMBL" id="ETE62384.1"/>
    </source>
</evidence>
<feature type="region of interest" description="Disordered" evidence="1">
    <location>
        <begin position="390"/>
        <end position="455"/>
    </location>
</feature>
<comment type="caution">
    <text evidence="3">The sequence shown here is derived from an EMBL/GenBank/DDBJ whole genome shotgun (WGS) entry which is preliminary data.</text>
</comment>